<evidence type="ECO:0000313" key="3">
    <source>
        <dbReference type="EMBL" id="QDV72829.1"/>
    </source>
</evidence>
<proteinExistence type="predicted"/>
<name>A0A518K4V4_9BACT</name>
<sequence length="307" mass="31524" precursor="true">MTRFFFGGVRLALCLMATHFVASSAQAETLYGISSFVSGQDNQLYTIDSDSRSVTSNVVIQRPAGIDPLEPFSLRSIDVRPSTGELYGIGFNDNQLYTINTTSGALTPIGAPLPVSGAIDFNPTVDLVRLIGRGSNTNYRISPVDGSVVSLDGLPTFDAGDANFGDTPDIRTIGYTNSVAGATSTTLYDLDVVNDILATQTPANMGNLQTVGPLGVNLASGFLGSGFAGFDISGATGTAYLTSANPNQATSLYMVDLGTGAASLQGTVSGLIGQGVIADIAVAAVPEPTSALLAAGGLALLGVRKRR</sequence>
<dbReference type="Proteomes" id="UP000316426">
    <property type="component" value="Chromosome"/>
</dbReference>
<dbReference type="Gene3D" id="2.130.10.10">
    <property type="entry name" value="YVTN repeat-like/Quinoprotein amine dehydrogenase"/>
    <property type="match status" value="1"/>
</dbReference>
<dbReference type="RefSeq" id="WP_197529751.1">
    <property type="nucleotide sequence ID" value="NZ_CP036349.1"/>
</dbReference>
<dbReference type="InterPro" id="IPR015943">
    <property type="entry name" value="WD40/YVTN_repeat-like_dom_sf"/>
</dbReference>
<gene>
    <name evidence="3" type="ORF">Spa11_10110</name>
</gene>
<organism evidence="3 4">
    <name type="scientific">Botrimarina mediterranea</name>
    <dbReference type="NCBI Taxonomy" id="2528022"/>
    <lineage>
        <taxon>Bacteria</taxon>
        <taxon>Pseudomonadati</taxon>
        <taxon>Planctomycetota</taxon>
        <taxon>Planctomycetia</taxon>
        <taxon>Pirellulales</taxon>
        <taxon>Lacipirellulaceae</taxon>
        <taxon>Botrimarina</taxon>
    </lineage>
</organism>
<evidence type="ECO:0000259" key="2">
    <source>
        <dbReference type="Pfam" id="PF14339"/>
    </source>
</evidence>
<evidence type="ECO:0000313" key="4">
    <source>
        <dbReference type="Proteomes" id="UP000316426"/>
    </source>
</evidence>
<feature type="domain" description="DUF4394" evidence="2">
    <location>
        <begin position="66"/>
        <end position="269"/>
    </location>
</feature>
<dbReference type="EMBL" id="CP036349">
    <property type="protein sequence ID" value="QDV72829.1"/>
    <property type="molecule type" value="Genomic_DNA"/>
</dbReference>
<dbReference type="SUPFAM" id="SSF63825">
    <property type="entry name" value="YWTD domain"/>
    <property type="match status" value="1"/>
</dbReference>
<dbReference type="KEGG" id="bmei:Spa11_10110"/>
<dbReference type="Pfam" id="PF14339">
    <property type="entry name" value="DUF4394"/>
    <property type="match status" value="1"/>
</dbReference>
<feature type="chain" id="PRO_5022061670" description="DUF4394 domain-containing protein" evidence="1">
    <location>
        <begin position="28"/>
        <end position="307"/>
    </location>
</feature>
<accession>A0A518K4V4</accession>
<dbReference type="AlphaFoldDB" id="A0A518K4V4"/>
<reference evidence="3 4" key="1">
    <citation type="submission" date="2019-02" db="EMBL/GenBank/DDBJ databases">
        <title>Deep-cultivation of Planctomycetes and their phenomic and genomic characterization uncovers novel biology.</title>
        <authorList>
            <person name="Wiegand S."/>
            <person name="Jogler M."/>
            <person name="Boedeker C."/>
            <person name="Pinto D."/>
            <person name="Vollmers J."/>
            <person name="Rivas-Marin E."/>
            <person name="Kohn T."/>
            <person name="Peeters S.H."/>
            <person name="Heuer A."/>
            <person name="Rast P."/>
            <person name="Oberbeckmann S."/>
            <person name="Bunk B."/>
            <person name="Jeske O."/>
            <person name="Meyerdierks A."/>
            <person name="Storesund J.E."/>
            <person name="Kallscheuer N."/>
            <person name="Luecker S."/>
            <person name="Lage O.M."/>
            <person name="Pohl T."/>
            <person name="Merkel B.J."/>
            <person name="Hornburger P."/>
            <person name="Mueller R.-W."/>
            <person name="Bruemmer F."/>
            <person name="Labrenz M."/>
            <person name="Spormann A.M."/>
            <person name="Op den Camp H."/>
            <person name="Overmann J."/>
            <person name="Amann R."/>
            <person name="Jetten M.S.M."/>
            <person name="Mascher T."/>
            <person name="Medema M.H."/>
            <person name="Devos D.P."/>
            <person name="Kaster A.-K."/>
            <person name="Ovreas L."/>
            <person name="Rohde M."/>
            <person name="Galperin M.Y."/>
            <person name="Jogler C."/>
        </authorList>
    </citation>
    <scope>NUCLEOTIDE SEQUENCE [LARGE SCALE GENOMIC DNA]</scope>
    <source>
        <strain evidence="3 4">Spa11</strain>
    </source>
</reference>
<dbReference type="InterPro" id="IPR025507">
    <property type="entry name" value="DUF4394"/>
</dbReference>
<feature type="signal peptide" evidence="1">
    <location>
        <begin position="1"/>
        <end position="27"/>
    </location>
</feature>
<keyword evidence="1" id="KW-0732">Signal</keyword>
<protein>
    <recommendedName>
        <fullName evidence="2">DUF4394 domain-containing protein</fullName>
    </recommendedName>
</protein>
<evidence type="ECO:0000256" key="1">
    <source>
        <dbReference type="SAM" id="SignalP"/>
    </source>
</evidence>
<keyword evidence="4" id="KW-1185">Reference proteome</keyword>